<proteinExistence type="predicted"/>
<accession>A0A420UDS6</accession>
<sequence length="315" mass="36343">MAPSNPNAALDRMPVELLLITGEDLDQQSMKALTLVSKRLRLKLLPYYPMKVTFTGDVSEIAARLALLMEEHPDSPSGSMYQYVKHACFNLEPSKLIPQSHPINDLVGDFCRQPTRLKKVTIFSYDIYKVLVTQAPQLKRLAVMGFEGMPRIGPNPRLTTRILDDIRHNFQQMETLVLGEFLNPKFPWGQQQFRTMKDRAELNIMVVKVSMALNSMPQLTRFAFVLTDETIGERVGTPEEWFYPWYRGQYDTKEEWYSHLVRAILGVVPGLQQLCVRARRSVYCRGTRIPADSNLTITWKTDQEETTDEFDNFFV</sequence>
<dbReference type="VEuPathDB" id="FungiDB:FOC4_g10003747"/>
<dbReference type="VEuPathDB" id="FungiDB:FOIG_09886"/>
<evidence type="ECO:0000313" key="2">
    <source>
        <dbReference type="Proteomes" id="UP000285860"/>
    </source>
</evidence>
<dbReference type="EMBL" id="MRCY01000011">
    <property type="protein sequence ID" value="RKL19162.1"/>
    <property type="molecule type" value="Genomic_DNA"/>
</dbReference>
<dbReference type="Proteomes" id="UP000285860">
    <property type="component" value="Unassembled WGS sequence"/>
</dbReference>
<name>A0A420UDS6_FUSOX</name>
<dbReference type="VEuPathDB" id="FungiDB:FOMG_09215"/>
<protein>
    <submittedName>
        <fullName evidence="1">Uncharacterized protein</fullName>
    </submittedName>
</protein>
<dbReference type="VEuPathDB" id="FungiDB:FOXG_14502"/>
<gene>
    <name evidence="1" type="ORF">BFJ68_g3437</name>
</gene>
<organism evidence="1 2">
    <name type="scientific">Fusarium oxysporum</name>
    <name type="common">Fusarium vascular wilt</name>
    <dbReference type="NCBI Taxonomy" id="5507"/>
    <lineage>
        <taxon>Eukaryota</taxon>
        <taxon>Fungi</taxon>
        <taxon>Dikarya</taxon>
        <taxon>Ascomycota</taxon>
        <taxon>Pezizomycotina</taxon>
        <taxon>Sordariomycetes</taxon>
        <taxon>Hypocreomycetidae</taxon>
        <taxon>Hypocreales</taxon>
        <taxon>Nectriaceae</taxon>
        <taxon>Fusarium</taxon>
        <taxon>Fusarium oxysporum species complex</taxon>
    </lineage>
</organism>
<reference evidence="1 2" key="1">
    <citation type="journal article" date="2018" name="Sci. Rep.">
        <title>Characterisation of pathogen-specific regions and novel effector candidates in Fusarium oxysporum f. sp. cepae.</title>
        <authorList>
            <person name="Armitage A.D."/>
            <person name="Taylor A."/>
            <person name="Sobczyk M.K."/>
            <person name="Baxter L."/>
            <person name="Greenfield B.P."/>
            <person name="Bates H.J."/>
            <person name="Wilson F."/>
            <person name="Jackson A.C."/>
            <person name="Ott S."/>
            <person name="Harrison R.J."/>
            <person name="Clarkson J.P."/>
        </authorList>
    </citation>
    <scope>NUCLEOTIDE SEQUENCE [LARGE SCALE GENOMIC DNA]</scope>
    <source>
        <strain evidence="1 2">Fo_A28</strain>
    </source>
</reference>
<dbReference type="VEuPathDB" id="FungiDB:FOC1_g10003172"/>
<dbReference type="VEuPathDB" id="FungiDB:HZS61_004672"/>
<evidence type="ECO:0000313" key="1">
    <source>
        <dbReference type="EMBL" id="RKL19162.1"/>
    </source>
</evidence>
<comment type="caution">
    <text evidence="1">The sequence shown here is derived from an EMBL/GenBank/DDBJ whole genome shotgun (WGS) entry which is preliminary data.</text>
</comment>
<dbReference type="VEuPathDB" id="FungiDB:FOZG_16134"/>
<dbReference type="OrthoDB" id="5046458at2759"/>
<dbReference type="AlphaFoldDB" id="A0A420UDS6"/>